<dbReference type="Pfam" id="PF02033">
    <property type="entry name" value="RBFA"/>
    <property type="match status" value="1"/>
</dbReference>
<dbReference type="InterPro" id="IPR000238">
    <property type="entry name" value="RbfA"/>
</dbReference>
<name>A0A2S8FSD4_9BACT</name>
<dbReference type="InterPro" id="IPR023799">
    <property type="entry name" value="RbfA_dom_sf"/>
</dbReference>
<comment type="caution">
    <text evidence="4">The sequence shown here is derived from an EMBL/GenBank/DDBJ whole genome shotgun (WGS) entry which is preliminary data.</text>
</comment>
<evidence type="ECO:0000313" key="4">
    <source>
        <dbReference type="EMBL" id="PQO34754.1"/>
    </source>
</evidence>
<evidence type="ECO:0000256" key="1">
    <source>
        <dbReference type="ARBA" id="ARBA00022517"/>
    </source>
</evidence>
<keyword evidence="2" id="KW-0963">Cytoplasm</keyword>
<reference evidence="4 5" key="1">
    <citation type="submission" date="2018-02" db="EMBL/GenBank/DDBJ databases">
        <title>Comparative genomes isolates from brazilian mangrove.</title>
        <authorList>
            <person name="Araujo J.E."/>
            <person name="Taketani R.G."/>
            <person name="Silva M.C.P."/>
            <person name="Loureco M.V."/>
            <person name="Andreote F.D."/>
        </authorList>
    </citation>
    <scope>NUCLEOTIDE SEQUENCE [LARGE SCALE GENOMIC DNA]</scope>
    <source>
        <strain evidence="4 5">Hex-1 MGV</strain>
    </source>
</reference>
<dbReference type="OrthoDB" id="307788at2"/>
<protein>
    <recommendedName>
        <fullName evidence="2">Ribosome-binding factor A</fullName>
    </recommendedName>
</protein>
<accession>A0A2S8FSD4</accession>
<dbReference type="HAMAP" id="MF_00003">
    <property type="entry name" value="RbfA"/>
    <property type="match status" value="1"/>
</dbReference>
<dbReference type="SUPFAM" id="SSF89919">
    <property type="entry name" value="Ribosome-binding factor A, RbfA"/>
    <property type="match status" value="1"/>
</dbReference>
<dbReference type="NCBIfam" id="TIGR00082">
    <property type="entry name" value="rbfA"/>
    <property type="match status" value="1"/>
</dbReference>
<dbReference type="EMBL" id="PUHY01000010">
    <property type="protein sequence ID" value="PQO34754.1"/>
    <property type="molecule type" value="Genomic_DNA"/>
</dbReference>
<dbReference type="GO" id="GO:0043024">
    <property type="term" value="F:ribosomal small subunit binding"/>
    <property type="evidence" value="ECO:0007669"/>
    <property type="project" value="TreeGrafter"/>
</dbReference>
<proteinExistence type="inferred from homology"/>
<comment type="similarity">
    <text evidence="2">Belongs to the RbfA family.</text>
</comment>
<dbReference type="PANTHER" id="PTHR33515">
    <property type="entry name" value="RIBOSOME-BINDING FACTOR A, CHLOROPLASTIC-RELATED"/>
    <property type="match status" value="1"/>
</dbReference>
<dbReference type="InterPro" id="IPR015946">
    <property type="entry name" value="KH_dom-like_a/b"/>
</dbReference>
<evidence type="ECO:0000256" key="3">
    <source>
        <dbReference type="SAM" id="MobiDB-lite"/>
    </source>
</evidence>
<keyword evidence="1 2" id="KW-0690">Ribosome biogenesis</keyword>
<dbReference type="GO" id="GO:0030490">
    <property type="term" value="P:maturation of SSU-rRNA"/>
    <property type="evidence" value="ECO:0007669"/>
    <property type="project" value="UniProtKB-UniRule"/>
</dbReference>
<dbReference type="AlphaFoldDB" id="A0A2S8FSD4"/>
<feature type="region of interest" description="Disordered" evidence="3">
    <location>
        <begin position="110"/>
        <end position="145"/>
    </location>
</feature>
<sequence>MASRRTLKAASAIREVVSMAILTRLRDPRVKDVTVTKVEVAGDMRSANVHVSIMGDEKKQSQCLNGLRRSAGFLQACIKDRIDTRYIPKLEFEIDQGVKQSLEVSRILKEVLPPEEDDADPSEETMADDFDSEENDDSDDEDEDS</sequence>
<evidence type="ECO:0000256" key="2">
    <source>
        <dbReference type="HAMAP-Rule" id="MF_00003"/>
    </source>
</evidence>
<evidence type="ECO:0000313" key="5">
    <source>
        <dbReference type="Proteomes" id="UP000238322"/>
    </source>
</evidence>
<dbReference type="RefSeq" id="WP_105330484.1">
    <property type="nucleotide sequence ID" value="NZ_PUHY01000010.1"/>
</dbReference>
<comment type="subcellular location">
    <subcellularLocation>
        <location evidence="2">Cytoplasm</location>
    </subcellularLocation>
</comment>
<comment type="function">
    <text evidence="2">One of several proteins that assist in the late maturation steps of the functional core of the 30S ribosomal subunit. Associates with free 30S ribosomal subunits (but not with 30S subunits that are part of 70S ribosomes or polysomes). Required for efficient processing of 16S rRNA. May interact with the 5'-terminal helix region of 16S rRNA.</text>
</comment>
<dbReference type="GO" id="GO:0005829">
    <property type="term" value="C:cytosol"/>
    <property type="evidence" value="ECO:0007669"/>
    <property type="project" value="TreeGrafter"/>
</dbReference>
<dbReference type="Proteomes" id="UP000238322">
    <property type="component" value="Unassembled WGS sequence"/>
</dbReference>
<dbReference type="Gene3D" id="3.30.300.20">
    <property type="match status" value="1"/>
</dbReference>
<feature type="compositionally biased region" description="Acidic residues" evidence="3">
    <location>
        <begin position="113"/>
        <end position="145"/>
    </location>
</feature>
<gene>
    <name evidence="2 4" type="primary">rbfA</name>
    <name evidence="4" type="ORF">C5Y83_14735</name>
</gene>
<dbReference type="PANTHER" id="PTHR33515:SF1">
    <property type="entry name" value="RIBOSOME-BINDING FACTOR A, CHLOROPLASTIC-RELATED"/>
    <property type="match status" value="1"/>
</dbReference>
<comment type="subunit">
    <text evidence="2">Monomer. Binds 30S ribosomal subunits, but not 50S ribosomal subunits or 70S ribosomes.</text>
</comment>
<organism evidence="4 5">
    <name type="scientific">Blastopirellula marina</name>
    <dbReference type="NCBI Taxonomy" id="124"/>
    <lineage>
        <taxon>Bacteria</taxon>
        <taxon>Pseudomonadati</taxon>
        <taxon>Planctomycetota</taxon>
        <taxon>Planctomycetia</taxon>
        <taxon>Pirellulales</taxon>
        <taxon>Pirellulaceae</taxon>
        <taxon>Blastopirellula</taxon>
    </lineage>
</organism>